<keyword evidence="1" id="KW-0862">Zinc</keyword>
<evidence type="ECO:0000256" key="1">
    <source>
        <dbReference type="PROSITE-ProRule" id="PRU00175"/>
    </source>
</evidence>
<name>A0AA36HZH1_9DINO</name>
<reference evidence="3" key="1">
    <citation type="submission" date="2023-08" db="EMBL/GenBank/DDBJ databases">
        <authorList>
            <person name="Chen Y."/>
            <person name="Shah S."/>
            <person name="Dougan E. K."/>
            <person name="Thang M."/>
            <person name="Chan C."/>
        </authorList>
    </citation>
    <scope>NUCLEOTIDE SEQUENCE</scope>
</reference>
<proteinExistence type="predicted"/>
<feature type="domain" description="RING-type" evidence="2">
    <location>
        <begin position="247"/>
        <end position="297"/>
    </location>
</feature>
<dbReference type="Gene3D" id="3.30.40.10">
    <property type="entry name" value="Zinc/RING finger domain, C3HC4 (zinc finger)"/>
    <property type="match status" value="1"/>
</dbReference>
<keyword evidence="4" id="KW-1185">Reference proteome</keyword>
<dbReference type="InterPro" id="IPR013083">
    <property type="entry name" value="Znf_RING/FYVE/PHD"/>
</dbReference>
<keyword evidence="1" id="KW-0479">Metal-binding</keyword>
<accession>A0AA36HZH1</accession>
<keyword evidence="1" id="KW-0863">Zinc-finger</keyword>
<sequence length="353" mass="38652">MPVRCEKVQTHLLDVQGEQTGVVIYHLSHSTSRPGIQASRGPWLLAVHFGAVLRLDSQLAADGAKCLEPLSHFAPYRIGADARKDVVAERALGLCKYLDHVLKISESPAPKALARIVDDFVATSHGEQTMFIVWRYWVGNLQRTLRLASSPALTEVTVHTMPDGKTAVSTFLGRVRPGQEMLDTPSPMPTCKEALKRFRALQAAGGSMTKGELLRAVRPLGAAPAAQARTRPFLEVVPPKEISADACPLCKRHLRQKDTGCIRLRTCGHEVHGSCFNELLTSPDRFPKTARAACPKCGERWATWVPEVSRQIDEEALLKREQLAMLLALGMTSKATWGQHLEAESGKATESGS</sequence>
<gene>
    <name evidence="3" type="ORF">EVOR1521_LOCUS6165</name>
</gene>
<protein>
    <recommendedName>
        <fullName evidence="2">RING-type domain-containing protein</fullName>
    </recommendedName>
</protein>
<evidence type="ECO:0000313" key="3">
    <source>
        <dbReference type="EMBL" id="CAJ1377334.1"/>
    </source>
</evidence>
<dbReference type="AlphaFoldDB" id="A0AA36HZH1"/>
<organism evidence="3 4">
    <name type="scientific">Effrenium voratum</name>
    <dbReference type="NCBI Taxonomy" id="2562239"/>
    <lineage>
        <taxon>Eukaryota</taxon>
        <taxon>Sar</taxon>
        <taxon>Alveolata</taxon>
        <taxon>Dinophyceae</taxon>
        <taxon>Suessiales</taxon>
        <taxon>Symbiodiniaceae</taxon>
        <taxon>Effrenium</taxon>
    </lineage>
</organism>
<dbReference type="SUPFAM" id="SSF57850">
    <property type="entry name" value="RING/U-box"/>
    <property type="match status" value="1"/>
</dbReference>
<evidence type="ECO:0000259" key="2">
    <source>
        <dbReference type="PROSITE" id="PS50089"/>
    </source>
</evidence>
<dbReference type="Proteomes" id="UP001178507">
    <property type="component" value="Unassembled WGS sequence"/>
</dbReference>
<comment type="caution">
    <text evidence="3">The sequence shown here is derived from an EMBL/GenBank/DDBJ whole genome shotgun (WGS) entry which is preliminary data.</text>
</comment>
<evidence type="ECO:0000313" key="4">
    <source>
        <dbReference type="Proteomes" id="UP001178507"/>
    </source>
</evidence>
<dbReference type="PROSITE" id="PS50089">
    <property type="entry name" value="ZF_RING_2"/>
    <property type="match status" value="1"/>
</dbReference>
<dbReference type="GO" id="GO:0008270">
    <property type="term" value="F:zinc ion binding"/>
    <property type="evidence" value="ECO:0007669"/>
    <property type="project" value="UniProtKB-KW"/>
</dbReference>
<dbReference type="EMBL" id="CAUJNA010000456">
    <property type="protein sequence ID" value="CAJ1377334.1"/>
    <property type="molecule type" value="Genomic_DNA"/>
</dbReference>
<dbReference type="InterPro" id="IPR001841">
    <property type="entry name" value="Znf_RING"/>
</dbReference>